<comment type="caution">
    <text evidence="10">The sequence shown here is derived from an EMBL/GenBank/DDBJ whole genome shotgun (WGS) entry which is preliminary data.</text>
</comment>
<dbReference type="PANTHER" id="PTHR42684">
    <property type="entry name" value="ADENOSYLMETHIONINE-8-AMINO-7-OXONONANOATE AMINOTRANSFERASE"/>
    <property type="match status" value="1"/>
</dbReference>
<comment type="caution">
    <text evidence="9">Lacks conserved residue(s) required for the propagation of feature annotation.</text>
</comment>
<keyword evidence="3 9" id="KW-0032">Aminotransferase</keyword>
<dbReference type="PANTHER" id="PTHR42684:SF17">
    <property type="entry name" value="ADENOSYLMETHIONINE-8-AMINO-7-OXONONANOATE AMINOTRANSFERASE"/>
    <property type="match status" value="1"/>
</dbReference>
<dbReference type="RefSeq" id="WP_178933480.1">
    <property type="nucleotide sequence ID" value="NZ_JACBAZ010000005.1"/>
</dbReference>
<feature type="modified residue" description="N6-(pyridoxal phosphate)lysine" evidence="9">
    <location>
        <position position="267"/>
    </location>
</feature>
<evidence type="ECO:0000256" key="7">
    <source>
        <dbReference type="ARBA" id="ARBA00022898"/>
    </source>
</evidence>
<dbReference type="NCBIfam" id="TIGR00508">
    <property type="entry name" value="bioA"/>
    <property type="match status" value="1"/>
</dbReference>
<comment type="subcellular location">
    <subcellularLocation>
        <location evidence="9">Cytoplasm</location>
    </subcellularLocation>
</comment>
<keyword evidence="9" id="KW-0963">Cytoplasm</keyword>
<evidence type="ECO:0000313" key="11">
    <source>
        <dbReference type="Proteomes" id="UP000557872"/>
    </source>
</evidence>
<evidence type="ECO:0000313" key="10">
    <source>
        <dbReference type="EMBL" id="NWK56680.1"/>
    </source>
</evidence>
<organism evidence="10 11">
    <name type="scientific">Oceaniferula marina</name>
    <dbReference type="NCBI Taxonomy" id="2748318"/>
    <lineage>
        <taxon>Bacteria</taxon>
        <taxon>Pseudomonadati</taxon>
        <taxon>Verrucomicrobiota</taxon>
        <taxon>Verrucomicrobiia</taxon>
        <taxon>Verrucomicrobiales</taxon>
        <taxon>Verrucomicrobiaceae</taxon>
        <taxon>Oceaniferula</taxon>
    </lineage>
</organism>
<accession>A0A851GPC4</accession>
<feature type="binding site" evidence="9">
    <location>
        <position position="267"/>
    </location>
    <ligand>
        <name>substrate</name>
    </ligand>
</feature>
<dbReference type="HAMAP" id="MF_00834">
    <property type="entry name" value="BioA"/>
    <property type="match status" value="1"/>
</dbReference>
<dbReference type="CDD" id="cd00610">
    <property type="entry name" value="OAT_like"/>
    <property type="match status" value="1"/>
</dbReference>
<dbReference type="GO" id="GO:0004015">
    <property type="term" value="F:adenosylmethionine-8-amino-7-oxononanoate transaminase activity"/>
    <property type="evidence" value="ECO:0007669"/>
    <property type="project" value="UniProtKB-UniRule"/>
</dbReference>
<dbReference type="Gene3D" id="3.90.1150.10">
    <property type="entry name" value="Aspartate Aminotransferase, domain 1"/>
    <property type="match status" value="1"/>
</dbReference>
<evidence type="ECO:0000256" key="6">
    <source>
        <dbReference type="ARBA" id="ARBA00022756"/>
    </source>
</evidence>
<dbReference type="SUPFAM" id="SSF53383">
    <property type="entry name" value="PLP-dependent transferases"/>
    <property type="match status" value="1"/>
</dbReference>
<dbReference type="GO" id="GO:0030170">
    <property type="term" value="F:pyridoxal phosphate binding"/>
    <property type="evidence" value="ECO:0007669"/>
    <property type="project" value="UniProtKB-UniRule"/>
</dbReference>
<dbReference type="EC" id="2.6.1.62" evidence="9"/>
<dbReference type="Pfam" id="PF00202">
    <property type="entry name" value="Aminotran_3"/>
    <property type="match status" value="1"/>
</dbReference>
<evidence type="ECO:0000256" key="2">
    <source>
        <dbReference type="ARBA" id="ARBA00005063"/>
    </source>
</evidence>
<comment type="similarity">
    <text evidence="9">Belongs to the class-III pyridoxal-phosphate-dependent aminotransferase family. BioA subfamily.</text>
</comment>
<evidence type="ECO:0000256" key="5">
    <source>
        <dbReference type="ARBA" id="ARBA00022691"/>
    </source>
</evidence>
<dbReference type="FunFam" id="3.40.640.10:FF:000004">
    <property type="entry name" value="Acetylornithine aminotransferase"/>
    <property type="match status" value="1"/>
</dbReference>
<evidence type="ECO:0000256" key="1">
    <source>
        <dbReference type="ARBA" id="ARBA00001933"/>
    </source>
</evidence>
<feature type="binding site" evidence="9">
    <location>
        <begin position="118"/>
        <end position="119"/>
    </location>
    <ligand>
        <name>pyridoxal 5'-phosphate</name>
        <dbReference type="ChEBI" id="CHEBI:597326"/>
    </ligand>
</feature>
<dbReference type="InterPro" id="IPR015422">
    <property type="entry name" value="PyrdxlP-dep_Trfase_small"/>
</dbReference>
<keyword evidence="7 9" id="KW-0663">Pyridoxal phosphate</keyword>
<dbReference type="InterPro" id="IPR049704">
    <property type="entry name" value="Aminotrans_3_PPA_site"/>
</dbReference>
<proteinExistence type="inferred from homology"/>
<dbReference type="InterPro" id="IPR005815">
    <property type="entry name" value="BioA"/>
</dbReference>
<comment type="catalytic activity">
    <reaction evidence="8 9">
        <text>(8S)-8-amino-7-oxononanoate + S-adenosyl-L-methionine = S-adenosyl-4-methylsulfanyl-2-oxobutanoate + (7R,8S)-7,8-diammoniononanoate</text>
        <dbReference type="Rhea" id="RHEA:16861"/>
        <dbReference type="ChEBI" id="CHEBI:16490"/>
        <dbReference type="ChEBI" id="CHEBI:59789"/>
        <dbReference type="ChEBI" id="CHEBI:149468"/>
        <dbReference type="ChEBI" id="CHEBI:149469"/>
        <dbReference type="EC" id="2.6.1.62"/>
    </reaction>
</comment>
<name>A0A851GPC4_9BACT</name>
<comment type="function">
    <text evidence="9">Catalyzes the transfer of the alpha-amino group from S-adenosyl-L-methionine (SAM) to 7-keto-8-aminopelargonic acid (KAPA) to form 7,8-diaminopelargonic acid (DAPA). It is the only aminotransferase known to utilize SAM as an amino donor.</text>
</comment>
<evidence type="ECO:0000256" key="8">
    <source>
        <dbReference type="ARBA" id="ARBA00048449"/>
    </source>
</evidence>
<dbReference type="UniPathway" id="UPA00078">
    <property type="reaction ID" value="UER00160"/>
</dbReference>
<dbReference type="Gene3D" id="3.40.640.10">
    <property type="entry name" value="Type I PLP-dependent aspartate aminotransferase-like (Major domain)"/>
    <property type="match status" value="1"/>
</dbReference>
<dbReference type="InterPro" id="IPR005814">
    <property type="entry name" value="Aminotrans_3"/>
</dbReference>
<comment type="cofactor">
    <cofactor evidence="1 9">
        <name>pyridoxal 5'-phosphate</name>
        <dbReference type="ChEBI" id="CHEBI:597326"/>
    </cofactor>
</comment>
<keyword evidence="6 9" id="KW-0093">Biotin biosynthesis</keyword>
<feature type="binding site" evidence="9">
    <location>
        <position position="300"/>
    </location>
    <ligand>
        <name>substrate</name>
    </ligand>
</feature>
<keyword evidence="11" id="KW-1185">Reference proteome</keyword>
<keyword evidence="4 9" id="KW-0808">Transferase</keyword>
<feature type="binding site" evidence="9">
    <location>
        <position position="151"/>
    </location>
    <ligand>
        <name>substrate</name>
    </ligand>
</feature>
<evidence type="ECO:0000256" key="4">
    <source>
        <dbReference type="ARBA" id="ARBA00022679"/>
    </source>
</evidence>
<feature type="binding site" evidence="9">
    <location>
        <position position="238"/>
    </location>
    <ligand>
        <name>pyridoxal 5'-phosphate</name>
        <dbReference type="ChEBI" id="CHEBI:597326"/>
    </ligand>
</feature>
<dbReference type="EMBL" id="JACBAZ010000005">
    <property type="protein sequence ID" value="NWK56680.1"/>
    <property type="molecule type" value="Genomic_DNA"/>
</dbReference>
<comment type="subunit">
    <text evidence="9">Homodimer.</text>
</comment>
<gene>
    <name evidence="9 10" type="primary">bioA</name>
    <name evidence="10" type="ORF">HW115_13740</name>
</gene>
<dbReference type="InterPro" id="IPR015421">
    <property type="entry name" value="PyrdxlP-dep_Trfase_major"/>
</dbReference>
<reference evidence="10 11" key="1">
    <citation type="submission" date="2020-07" db="EMBL/GenBank/DDBJ databases">
        <title>Roseicoccus Jingziensis gen. nov., sp. nov., isolated from coastal seawater.</title>
        <authorList>
            <person name="Feng X."/>
        </authorList>
    </citation>
    <scope>NUCLEOTIDE SEQUENCE [LARGE SCALE GENOMIC DNA]</scope>
    <source>
        <strain evidence="10 11">N1E253</strain>
    </source>
</reference>
<sequence>MKPSTRAWVAADKAHCWHPFTRQDQWCDGDPLVLVEGDGVWLTDSEGRRYIDGNASIWTNIHGHRHPVINEAIVRQLEQVAHTSYLGFANPRASELAGRLCGLFPSGELSRVFFSDDGSTAVECAIKMEIQFRMQTGAPERTEFLAFDQCYHGDTMGAASLGGVSSFFERFRQFGFPVHHLQGIEGLEALDEAQIARTAAVVIEPLVQGVNQIHVWPNGMLRQLREWCDRHGVHLILDEVMTGFGRTGSMFACQQEEVIPDFLCCAKGITGGYMPLAATLTREAIYEAFLGGAERAFYYGHSYTANPLGCAAALASLDVFEQEQTLAQLPEKVRLLGDLLTEMQQRCSNIHAVRQCGMVAGVELRQASGEPFPYTRRVGANICEAAREHGLLTRPVLDTVVLMPPLCIDSEEIKQMCLALEAGISDTLS</sequence>
<dbReference type="InterPro" id="IPR015424">
    <property type="entry name" value="PyrdxlP-dep_Trfase"/>
</dbReference>
<feature type="binding site" evidence="9">
    <location>
        <begin position="301"/>
        <end position="302"/>
    </location>
    <ligand>
        <name>pyridoxal 5'-phosphate</name>
        <dbReference type="ChEBI" id="CHEBI:597326"/>
    </ligand>
</feature>
<evidence type="ECO:0000256" key="3">
    <source>
        <dbReference type="ARBA" id="ARBA00022576"/>
    </source>
</evidence>
<dbReference type="GO" id="GO:0009102">
    <property type="term" value="P:biotin biosynthetic process"/>
    <property type="evidence" value="ECO:0007669"/>
    <property type="project" value="UniProtKB-UniRule"/>
</dbReference>
<dbReference type="GO" id="GO:0005737">
    <property type="term" value="C:cytoplasm"/>
    <property type="evidence" value="ECO:0007669"/>
    <property type="project" value="UniProtKB-SubCell"/>
</dbReference>
<feature type="binding site" evidence="9">
    <location>
        <position position="394"/>
    </location>
    <ligand>
        <name>substrate</name>
    </ligand>
</feature>
<dbReference type="PROSITE" id="PS00600">
    <property type="entry name" value="AA_TRANSFER_CLASS_3"/>
    <property type="match status" value="1"/>
</dbReference>
<dbReference type="AlphaFoldDB" id="A0A851GPC4"/>
<comment type="pathway">
    <text evidence="2 9">Cofactor biosynthesis; biotin biosynthesis; 7,8-diaminononanoate from 8-amino-7-oxononanoate (SAM route): step 1/1.</text>
</comment>
<protein>
    <recommendedName>
        <fullName evidence="9">Adenosylmethionine-8-amino-7-oxononanoate aminotransferase</fullName>
        <ecNumber evidence="9">2.6.1.62</ecNumber>
    </recommendedName>
    <alternativeName>
        <fullName evidence="9">7,8-diamino-pelargonic acid aminotransferase</fullName>
        <shortName evidence="9">DAPA AT</shortName>
        <shortName evidence="9">DAPA aminotransferase</shortName>
    </alternativeName>
    <alternativeName>
        <fullName evidence="9">7,8-diaminononanoate synthase</fullName>
        <shortName evidence="9">DANS</shortName>
    </alternativeName>
    <alternativeName>
        <fullName evidence="9">Diaminopelargonic acid synthase</fullName>
    </alternativeName>
</protein>
<keyword evidence="5 9" id="KW-0949">S-adenosyl-L-methionine</keyword>
<evidence type="ECO:0000256" key="9">
    <source>
        <dbReference type="HAMAP-Rule" id="MF_00834"/>
    </source>
</evidence>
<feature type="site" description="Participates in the substrate recognition with KAPA and in a stacking interaction with the adenine ring of SAM" evidence="9">
    <location>
        <position position="20"/>
    </location>
</feature>
<dbReference type="Proteomes" id="UP000557872">
    <property type="component" value="Unassembled WGS sequence"/>
</dbReference>